<name>A0A0C3QYU6_9AGAM</name>
<dbReference type="PANTHER" id="PTHR39473:SF1">
    <property type="entry name" value="DINB-LIKE DOMAIN-CONTAINING PROTEIN"/>
    <property type="match status" value="1"/>
</dbReference>
<reference evidence="3" key="2">
    <citation type="submission" date="2015-01" db="EMBL/GenBank/DDBJ databases">
        <title>Evolutionary Origins and Diversification of the Mycorrhizal Mutualists.</title>
        <authorList>
            <consortium name="DOE Joint Genome Institute"/>
            <consortium name="Mycorrhizal Genomics Consortium"/>
            <person name="Kohler A."/>
            <person name="Kuo A."/>
            <person name="Nagy L.G."/>
            <person name="Floudas D."/>
            <person name="Copeland A."/>
            <person name="Barry K.W."/>
            <person name="Cichocki N."/>
            <person name="Veneault-Fourrey C."/>
            <person name="LaButti K."/>
            <person name="Lindquist E.A."/>
            <person name="Lipzen A."/>
            <person name="Lundell T."/>
            <person name="Morin E."/>
            <person name="Murat C."/>
            <person name="Riley R."/>
            <person name="Ohm R."/>
            <person name="Sun H."/>
            <person name="Tunlid A."/>
            <person name="Henrissat B."/>
            <person name="Grigoriev I.V."/>
            <person name="Hibbett D.S."/>
            <person name="Martin F."/>
        </authorList>
    </citation>
    <scope>NUCLEOTIDE SEQUENCE [LARGE SCALE GENOMIC DNA]</scope>
    <source>
        <strain evidence="3">MUT 4182</strain>
    </source>
</reference>
<dbReference type="Proteomes" id="UP000054248">
    <property type="component" value="Unassembled WGS sequence"/>
</dbReference>
<evidence type="ECO:0000313" key="2">
    <source>
        <dbReference type="EMBL" id="KIO34504.1"/>
    </source>
</evidence>
<protein>
    <recommendedName>
        <fullName evidence="4">DinB-like domain-containing protein</fullName>
    </recommendedName>
</protein>
<reference evidence="2 3" key="1">
    <citation type="submission" date="2014-04" db="EMBL/GenBank/DDBJ databases">
        <authorList>
            <consortium name="DOE Joint Genome Institute"/>
            <person name="Kuo A."/>
            <person name="Girlanda M."/>
            <person name="Perotto S."/>
            <person name="Kohler A."/>
            <person name="Nagy L.G."/>
            <person name="Floudas D."/>
            <person name="Copeland A."/>
            <person name="Barry K.W."/>
            <person name="Cichocki N."/>
            <person name="Veneault-Fourrey C."/>
            <person name="LaButti K."/>
            <person name="Lindquist E.A."/>
            <person name="Lipzen A."/>
            <person name="Lundell T."/>
            <person name="Morin E."/>
            <person name="Murat C."/>
            <person name="Sun H."/>
            <person name="Tunlid A."/>
            <person name="Henrissat B."/>
            <person name="Grigoriev I.V."/>
            <person name="Hibbett D.S."/>
            <person name="Martin F."/>
            <person name="Nordberg H.P."/>
            <person name="Cantor M.N."/>
            <person name="Hua S.X."/>
        </authorList>
    </citation>
    <scope>NUCLEOTIDE SEQUENCE [LARGE SCALE GENOMIC DNA]</scope>
    <source>
        <strain evidence="2 3">MUT 4182</strain>
    </source>
</reference>
<keyword evidence="3" id="KW-1185">Reference proteome</keyword>
<dbReference type="HOGENOM" id="CLU_083400_1_0_1"/>
<evidence type="ECO:0000256" key="1">
    <source>
        <dbReference type="SAM" id="MobiDB-lite"/>
    </source>
</evidence>
<evidence type="ECO:0008006" key="4">
    <source>
        <dbReference type="Google" id="ProtNLM"/>
    </source>
</evidence>
<proteinExistence type="predicted"/>
<dbReference type="PANTHER" id="PTHR39473">
    <property type="match status" value="1"/>
</dbReference>
<gene>
    <name evidence="2" type="ORF">M407DRAFT_240418</name>
</gene>
<feature type="region of interest" description="Disordered" evidence="1">
    <location>
        <begin position="1"/>
        <end position="27"/>
    </location>
</feature>
<accession>A0A0C3QYU6</accession>
<dbReference type="AlphaFoldDB" id="A0A0C3QYU6"/>
<sequence length="226" mass="24949">MNDSKPKTPNPPFKENENDVESTTNEQDSLDAARYVATAVLQQGLDFCKNTLGDEEQLIYHSKLLPGSTIGKHLRHARDHFHLLVHALSQPPPYVLSYDTRTRDTPMERSLQAAIESLQTSIDELNAIFSPEVAAASGSLEHGGRPKLTNDTPITLHAVTPFPQILQTSLGRELWFVALHAIHHYAVVRMLAGELKLDVDETFGVAPSTLQYRAGEAPAIPEKAKI</sequence>
<dbReference type="EMBL" id="KN822942">
    <property type="protein sequence ID" value="KIO34504.1"/>
    <property type="molecule type" value="Genomic_DNA"/>
</dbReference>
<organism evidence="2 3">
    <name type="scientific">Tulasnella calospora MUT 4182</name>
    <dbReference type="NCBI Taxonomy" id="1051891"/>
    <lineage>
        <taxon>Eukaryota</taxon>
        <taxon>Fungi</taxon>
        <taxon>Dikarya</taxon>
        <taxon>Basidiomycota</taxon>
        <taxon>Agaricomycotina</taxon>
        <taxon>Agaricomycetes</taxon>
        <taxon>Cantharellales</taxon>
        <taxon>Tulasnellaceae</taxon>
        <taxon>Tulasnella</taxon>
    </lineage>
</organism>
<evidence type="ECO:0000313" key="3">
    <source>
        <dbReference type="Proteomes" id="UP000054248"/>
    </source>
</evidence>
<dbReference type="OrthoDB" id="5564877at2759"/>
<dbReference type="STRING" id="1051891.A0A0C3QYU6"/>